<gene>
    <name evidence="1" type="ORF">BACCOP_03400</name>
</gene>
<comment type="caution">
    <text evidence="1">The sequence shown here is derived from an EMBL/GenBank/DDBJ whole genome shotgun (WGS) entry which is preliminary data.</text>
</comment>
<evidence type="ECO:0000313" key="1">
    <source>
        <dbReference type="EMBL" id="EDU99556.1"/>
    </source>
</evidence>
<dbReference type="HOGENOM" id="CLU_2986906_0_0_10"/>
<organism evidence="1 2">
    <name type="scientific">Phocaeicola coprocola DSM 17136</name>
    <dbReference type="NCBI Taxonomy" id="470145"/>
    <lineage>
        <taxon>Bacteria</taxon>
        <taxon>Pseudomonadati</taxon>
        <taxon>Bacteroidota</taxon>
        <taxon>Bacteroidia</taxon>
        <taxon>Bacteroidales</taxon>
        <taxon>Bacteroidaceae</taxon>
        <taxon>Phocaeicola</taxon>
    </lineage>
</organism>
<sequence>MLSTYCKMKTFCSFLSLVLNYIKNFFRNNPLEIVYFHSFLFNFAVKFIKPFFITQYG</sequence>
<dbReference type="Proteomes" id="UP000003146">
    <property type="component" value="Unassembled WGS sequence"/>
</dbReference>
<reference evidence="1 2" key="2">
    <citation type="submission" date="2008-04" db="EMBL/GenBank/DDBJ databases">
        <authorList>
            <person name="Fulton L."/>
            <person name="Clifton S."/>
            <person name="Fulton B."/>
            <person name="Xu J."/>
            <person name="Minx P."/>
            <person name="Pepin K.H."/>
            <person name="Johnson M."/>
            <person name="Thiruvilangam P."/>
            <person name="Bhonagiri V."/>
            <person name="Nash W.E."/>
            <person name="Mardis E.R."/>
            <person name="Wilson R.K."/>
        </authorList>
    </citation>
    <scope>NUCLEOTIDE SEQUENCE [LARGE SCALE GENOMIC DNA]</scope>
    <source>
        <strain evidence="1 2">DSM 17136</strain>
    </source>
</reference>
<protein>
    <submittedName>
        <fullName evidence="1">Uncharacterized protein</fullName>
    </submittedName>
</protein>
<reference evidence="1 2" key="1">
    <citation type="submission" date="2008-04" db="EMBL/GenBank/DDBJ databases">
        <title>Draft genome sequence of Bacteroides coprocola (DSM 17136).</title>
        <authorList>
            <person name="Sudarsanam P."/>
            <person name="Ley R."/>
            <person name="Guruge J."/>
            <person name="Turnbaugh P.J."/>
            <person name="Mahowald M."/>
            <person name="Liep D."/>
            <person name="Gordon J."/>
        </authorList>
    </citation>
    <scope>NUCLEOTIDE SEQUENCE [LARGE SCALE GENOMIC DNA]</scope>
    <source>
        <strain evidence="1 2">DSM 17136</strain>
    </source>
</reference>
<evidence type="ECO:0000313" key="2">
    <source>
        <dbReference type="Proteomes" id="UP000003146"/>
    </source>
</evidence>
<name>B3JN88_9BACT</name>
<dbReference type="STRING" id="470145.BACCOP_03400"/>
<dbReference type="EMBL" id="ABIY02000116">
    <property type="protein sequence ID" value="EDU99556.1"/>
    <property type="molecule type" value="Genomic_DNA"/>
</dbReference>
<dbReference type="AlphaFoldDB" id="B3JN88"/>
<accession>B3JN88</accession>
<proteinExistence type="predicted"/>